<evidence type="ECO:0000313" key="2">
    <source>
        <dbReference type="Proteomes" id="UP000598146"/>
    </source>
</evidence>
<sequence>MAQPTLTVAPNRHISLDNLVEILRDQKTRAMDVIAGAGKLRCLDGKLVIAETEPRISADGVTLTAGTYELNDIALGGVGEKLKIPVPYLRRMADENVPLLDYNVNSWFERDHRRFLVRCLRYDTAGSNGIARAFLSDRFLRIDNLDVLLAALDGIRQAGVAVDVASCDLTDRRMYVRFVSPEVQVLAPQLLRNYRSPFDGRRGSDLPVISGGFIITNSETGFGRYSLAPYLRVEVCGNGQTVDKRVLSRTHLGAKITDDDGVIDPSPETMRQLLGLITEQTKDAVRAYLDVDFVTRGVRELEITAGVAVAKPDETLKVVGQKLKYTEEQQQDILAHFISGGDLSAGGIMQAVTSYGRSVADADVGYRMETTASEALRLAAAAAV</sequence>
<keyword evidence="2" id="KW-1185">Reference proteome</keyword>
<gene>
    <name evidence="1" type="ORF">I4J89_46150</name>
</gene>
<evidence type="ECO:0000313" key="1">
    <source>
        <dbReference type="EMBL" id="MBG0568820.1"/>
    </source>
</evidence>
<name>A0A931CFA7_9ACTN</name>
<accession>A0A931CFA7</accession>
<dbReference type="RefSeq" id="WP_196420589.1">
    <property type="nucleotide sequence ID" value="NZ_JADQTO010000045.1"/>
</dbReference>
<dbReference type="AlphaFoldDB" id="A0A931CFA7"/>
<dbReference type="Proteomes" id="UP000598146">
    <property type="component" value="Unassembled WGS sequence"/>
</dbReference>
<proteinExistence type="predicted"/>
<reference evidence="1" key="1">
    <citation type="submission" date="2020-11" db="EMBL/GenBank/DDBJ databases">
        <title>Isolation and identification of active actinomycetes.</title>
        <authorList>
            <person name="Sun X."/>
        </authorList>
    </citation>
    <scope>NUCLEOTIDE SEQUENCE</scope>
    <source>
        <strain evidence="1">NEAU-A11</strain>
    </source>
</reference>
<organism evidence="1 2">
    <name type="scientific">Actinoplanes aureus</name>
    <dbReference type="NCBI Taxonomy" id="2792083"/>
    <lineage>
        <taxon>Bacteria</taxon>
        <taxon>Bacillati</taxon>
        <taxon>Actinomycetota</taxon>
        <taxon>Actinomycetes</taxon>
        <taxon>Micromonosporales</taxon>
        <taxon>Micromonosporaceae</taxon>
        <taxon>Actinoplanes</taxon>
    </lineage>
</organism>
<comment type="caution">
    <text evidence="1">The sequence shown here is derived from an EMBL/GenBank/DDBJ whole genome shotgun (WGS) entry which is preliminary data.</text>
</comment>
<dbReference type="EMBL" id="JADQTO010000045">
    <property type="protein sequence ID" value="MBG0568820.1"/>
    <property type="molecule type" value="Genomic_DNA"/>
</dbReference>
<protein>
    <submittedName>
        <fullName evidence="1">DUF932 domain-containing protein</fullName>
    </submittedName>
</protein>